<feature type="region of interest" description="Disordered" evidence="1">
    <location>
        <begin position="673"/>
        <end position="983"/>
    </location>
</feature>
<reference evidence="2 3" key="1">
    <citation type="submission" date="2018-09" db="EMBL/GenBank/DDBJ databases">
        <title>A high-quality reference genome of wild soybean provides a powerful tool to mine soybean genomes.</title>
        <authorList>
            <person name="Xie M."/>
            <person name="Chung C.Y.L."/>
            <person name="Li M.-W."/>
            <person name="Wong F.-L."/>
            <person name="Chan T.-F."/>
            <person name="Lam H.-M."/>
        </authorList>
    </citation>
    <scope>NUCLEOTIDE SEQUENCE [LARGE SCALE GENOMIC DNA]</scope>
    <source>
        <strain evidence="3">cv. W05</strain>
        <tissue evidence="2">Hypocotyl of etiolated seedlings</tissue>
    </source>
</reference>
<keyword evidence="3" id="KW-1185">Reference proteome</keyword>
<dbReference type="Proteomes" id="UP000289340">
    <property type="component" value="Chromosome 18"/>
</dbReference>
<proteinExistence type="predicted"/>
<organism evidence="2 3">
    <name type="scientific">Glycine soja</name>
    <name type="common">Wild soybean</name>
    <dbReference type="NCBI Taxonomy" id="3848"/>
    <lineage>
        <taxon>Eukaryota</taxon>
        <taxon>Viridiplantae</taxon>
        <taxon>Streptophyta</taxon>
        <taxon>Embryophyta</taxon>
        <taxon>Tracheophyta</taxon>
        <taxon>Spermatophyta</taxon>
        <taxon>Magnoliopsida</taxon>
        <taxon>eudicotyledons</taxon>
        <taxon>Gunneridae</taxon>
        <taxon>Pentapetalae</taxon>
        <taxon>rosids</taxon>
        <taxon>fabids</taxon>
        <taxon>Fabales</taxon>
        <taxon>Fabaceae</taxon>
        <taxon>Papilionoideae</taxon>
        <taxon>50 kb inversion clade</taxon>
        <taxon>NPAAA clade</taxon>
        <taxon>indigoferoid/millettioid clade</taxon>
        <taxon>Phaseoleae</taxon>
        <taxon>Glycine</taxon>
        <taxon>Glycine subgen. Soja</taxon>
    </lineage>
</organism>
<feature type="region of interest" description="Disordered" evidence="1">
    <location>
        <begin position="475"/>
        <end position="503"/>
    </location>
</feature>
<dbReference type="AlphaFoldDB" id="A0A445FT15"/>
<sequence>MDSFQQQPHGYMRPLQPPPPPPPHTADLYHHPHHFPQIPPPPPQVPWFSSQFQYHPSQTPSPPPPWQQPPPPPPPAPPSNAYSYHPSQYPPPPRSHVPPPQFTPHSHVPPQPYPQEWGNPNWPPNQGYPANKNEDWAAKARAWADANAARESQHPQSLFSPAGRMQEQSHYHDQYQQSVDSHYTDVQNQSHPSASYQQFSYLDASVQRISGHSQEPASVSLETSYTQDGHSYSARDGTDIGDLTVSFEQGNLPTNPSVHQQEVPSSYSSVAGKEALDQIQLSYSVFPLSSSSSQERHVQQSMHAPPFVSGSHSVDSTISLADQPLDFAPRFNRDSDLQMQSTYNHHDSSSSMNNWASPVTPGVSYPSVPPNLSSGQQHDPSITTPGHVAPPFGRFAGPGLPSTIPPSGAPFTLSTGTTLHPTVAFSADAYGASGVPDRPKKASVPNWLKEEIKKTVIPAPAENLKEETFVNDGIDKSYARGDEADSKSIDSSRSAEDEDEEDQVEAARTVAINQEIKRVLTEVLLKVTDELFDEIATRVLAEDDLTAEVGHKVATSNHKASASPPSATVPKASAKVLVPIKEKVENEDTSENSNSSSPGDVLGLGNYGSDADDGDNEIESSSVPTPARDAAYQSGIKKPLSDRHDLPVNGIAQLDEHDRSETNLMNNQVKTISLPSRSSNDAATDLLHDDKVTKESNHSHSSKVVTEDLKDNGLNSIERSLDRFNGFSSKDSSGVSRSELPGKNISVEKATDDLSGRESRKKSEKNDRPDRSTSEKDFVKEVHSSKTRIDEKGNENQIRKDERNQKREKTDYGSEAKERVKEHSLRHGEKAKESDSRKRSSHVDVKDDKKEAEKSHRGSATDDTSRKREHAKDKGEHKSRQKDASNHDRHRRRRSSSVSSRGRTKKDRINHADDSSGEGSDGSKRKLHSRKHDLSPSPVRSKRRQLLRSPHSKHSQRRHSPYTSLDSSRGRRSRSRSPVRRQK</sequence>
<dbReference type="EMBL" id="QZWG01000018">
    <property type="protein sequence ID" value="RZB52048.1"/>
    <property type="molecule type" value="Genomic_DNA"/>
</dbReference>
<feature type="compositionally biased region" description="Polar residues" evidence="1">
    <location>
        <begin position="342"/>
        <end position="357"/>
    </location>
</feature>
<evidence type="ECO:0000313" key="3">
    <source>
        <dbReference type="Proteomes" id="UP000289340"/>
    </source>
</evidence>
<feature type="compositionally biased region" description="Low complexity" evidence="1">
    <location>
        <begin position="139"/>
        <end position="150"/>
    </location>
</feature>
<feature type="compositionally biased region" description="Polar residues" evidence="1">
    <location>
        <begin position="726"/>
        <end position="736"/>
    </location>
</feature>
<feature type="compositionally biased region" description="Basic and acidic residues" evidence="1">
    <location>
        <begin position="764"/>
        <end position="887"/>
    </location>
</feature>
<protein>
    <submittedName>
        <fullName evidence="2">Uncharacterized protein</fullName>
    </submittedName>
</protein>
<feature type="compositionally biased region" description="Pro residues" evidence="1">
    <location>
        <begin position="88"/>
        <end position="113"/>
    </location>
</feature>
<evidence type="ECO:0000313" key="2">
    <source>
        <dbReference type="EMBL" id="RZB52048.1"/>
    </source>
</evidence>
<feature type="region of interest" description="Disordered" evidence="1">
    <location>
        <begin position="584"/>
        <end position="631"/>
    </location>
</feature>
<feature type="compositionally biased region" description="Basic and acidic residues" evidence="1">
    <location>
        <begin position="686"/>
        <end position="698"/>
    </location>
</feature>
<feature type="compositionally biased region" description="Polar residues" evidence="1">
    <location>
        <begin position="174"/>
        <end position="200"/>
    </location>
</feature>
<feature type="compositionally biased region" description="Basic and acidic residues" evidence="1">
    <location>
        <begin position="749"/>
        <end position="758"/>
    </location>
</feature>
<name>A0A445FT15_GLYSO</name>
<feature type="compositionally biased region" description="Basic residues" evidence="1">
    <location>
        <begin position="940"/>
        <end position="960"/>
    </location>
</feature>
<feature type="compositionally biased region" description="Low complexity" evidence="1">
    <location>
        <begin position="46"/>
        <end position="58"/>
    </location>
</feature>
<feature type="compositionally biased region" description="Pro residues" evidence="1">
    <location>
        <begin position="59"/>
        <end position="78"/>
    </location>
</feature>
<feature type="compositionally biased region" description="Pro residues" evidence="1">
    <location>
        <begin position="15"/>
        <end position="24"/>
    </location>
</feature>
<comment type="caution">
    <text evidence="2">The sequence shown here is derived from an EMBL/GenBank/DDBJ whole genome shotgun (WGS) entry which is preliminary data.</text>
</comment>
<feature type="region of interest" description="Disordered" evidence="1">
    <location>
        <begin position="342"/>
        <end position="388"/>
    </location>
</feature>
<feature type="compositionally biased region" description="Basic and acidic residues" evidence="1">
    <location>
        <begin position="475"/>
        <end position="495"/>
    </location>
</feature>
<dbReference type="Gramene" id="XM_028356372.1">
    <property type="protein sequence ID" value="XP_028212173.1"/>
    <property type="gene ID" value="LOC114394702"/>
</dbReference>
<gene>
    <name evidence="2" type="ORF">D0Y65_048463</name>
</gene>
<feature type="region of interest" description="Disordered" evidence="1">
    <location>
        <begin position="1"/>
        <end position="235"/>
    </location>
</feature>
<feature type="compositionally biased region" description="Polar residues" evidence="1">
    <location>
        <begin position="370"/>
        <end position="384"/>
    </location>
</feature>
<feature type="compositionally biased region" description="Polar residues" evidence="1">
    <location>
        <begin position="207"/>
        <end position="230"/>
    </location>
</feature>
<evidence type="ECO:0000256" key="1">
    <source>
        <dbReference type="SAM" id="MobiDB-lite"/>
    </source>
</evidence>
<feature type="compositionally biased region" description="Polar residues" evidence="1">
    <location>
        <begin position="673"/>
        <end position="682"/>
    </location>
</feature>
<feature type="compositionally biased region" description="Basic residues" evidence="1">
    <location>
        <begin position="970"/>
        <end position="983"/>
    </location>
</feature>
<accession>A0A445FT15</accession>